<evidence type="ECO:0000313" key="2">
    <source>
        <dbReference type="Proteomes" id="UP001144471"/>
    </source>
</evidence>
<gene>
    <name evidence="1" type="ORF">PM10SUCC1_19250</name>
</gene>
<proteinExistence type="predicted"/>
<dbReference type="RefSeq" id="WP_281835568.1">
    <property type="nucleotide sequence ID" value="NZ_BSDY01000008.1"/>
</dbReference>
<dbReference type="AlphaFoldDB" id="A0A9W6GM97"/>
<dbReference type="Proteomes" id="UP001144471">
    <property type="component" value="Unassembled WGS sequence"/>
</dbReference>
<keyword evidence="2" id="KW-1185">Reference proteome</keyword>
<name>A0A9W6GM97_9FUSO</name>
<organism evidence="1 2">
    <name type="scientific">Propionigenium maris DSM 9537</name>
    <dbReference type="NCBI Taxonomy" id="1123000"/>
    <lineage>
        <taxon>Bacteria</taxon>
        <taxon>Fusobacteriati</taxon>
        <taxon>Fusobacteriota</taxon>
        <taxon>Fusobacteriia</taxon>
        <taxon>Fusobacteriales</taxon>
        <taxon>Fusobacteriaceae</taxon>
        <taxon>Propionigenium</taxon>
    </lineage>
</organism>
<protein>
    <submittedName>
        <fullName evidence="1">Uncharacterized protein</fullName>
    </submittedName>
</protein>
<reference evidence="1" key="1">
    <citation type="submission" date="2022-12" db="EMBL/GenBank/DDBJ databases">
        <title>Reference genome sequencing for broad-spectrum identification of bacterial and archaeal isolates by mass spectrometry.</title>
        <authorList>
            <person name="Sekiguchi Y."/>
            <person name="Tourlousse D.M."/>
        </authorList>
    </citation>
    <scope>NUCLEOTIDE SEQUENCE</scope>
    <source>
        <strain evidence="1">10succ1</strain>
    </source>
</reference>
<dbReference type="EMBL" id="BSDY01000008">
    <property type="protein sequence ID" value="GLI56411.1"/>
    <property type="molecule type" value="Genomic_DNA"/>
</dbReference>
<evidence type="ECO:0000313" key="1">
    <source>
        <dbReference type="EMBL" id="GLI56411.1"/>
    </source>
</evidence>
<accession>A0A9W6GM97</accession>
<sequence length="110" mass="12953">MVEFEELGLEEGIEFEGVTTIEEMKENLKKGYGIVISGDKCKGIYYSEDHAKLYLFECQDEEEDLTTVENYELMGMEISIEEVDKLITEYLNTLKKEEGRRKKYDEWLSE</sequence>
<comment type="caution">
    <text evidence="1">The sequence shown here is derived from an EMBL/GenBank/DDBJ whole genome shotgun (WGS) entry which is preliminary data.</text>
</comment>